<dbReference type="InterPro" id="IPR035979">
    <property type="entry name" value="RBD_domain_sf"/>
</dbReference>
<accession>A0A841ELX4</accession>
<feature type="domain" description="RRM" evidence="3">
    <location>
        <begin position="1"/>
        <end position="79"/>
    </location>
</feature>
<dbReference type="SUPFAM" id="SSF54928">
    <property type="entry name" value="RNA-binding domain, RBD"/>
    <property type="match status" value="1"/>
</dbReference>
<dbReference type="Gene3D" id="3.30.70.330">
    <property type="match status" value="1"/>
</dbReference>
<keyword evidence="1" id="KW-0694">RNA-binding</keyword>
<dbReference type="InterPro" id="IPR050502">
    <property type="entry name" value="Euk_RNA-bind_prot"/>
</dbReference>
<evidence type="ECO:0000256" key="1">
    <source>
        <dbReference type="ARBA" id="ARBA00022884"/>
    </source>
</evidence>
<sequence length="114" mass="13054">MDIYVGSIPFKWKDARLKEIFEVYGEVSSAKIVIDKITRQNKGFAFVQMPNDAEAKLAIESLNGAEIDERKIIVNESIPNNAGSLDKNKKKKPYVKPENKEWKPFRGNNKGRRD</sequence>
<evidence type="ECO:0000256" key="2">
    <source>
        <dbReference type="SAM" id="MobiDB-lite"/>
    </source>
</evidence>
<name>A0A841ELX4_9BACT</name>
<gene>
    <name evidence="4" type="ORF">HNP25_002597</name>
</gene>
<evidence type="ECO:0000313" key="5">
    <source>
        <dbReference type="Proteomes" id="UP000524404"/>
    </source>
</evidence>
<evidence type="ECO:0000313" key="4">
    <source>
        <dbReference type="EMBL" id="MBB6003936.1"/>
    </source>
</evidence>
<organism evidence="4 5">
    <name type="scientific">Arcicella rosea</name>
    <dbReference type="NCBI Taxonomy" id="502909"/>
    <lineage>
        <taxon>Bacteria</taxon>
        <taxon>Pseudomonadati</taxon>
        <taxon>Bacteroidota</taxon>
        <taxon>Cytophagia</taxon>
        <taxon>Cytophagales</taxon>
        <taxon>Flectobacillaceae</taxon>
        <taxon>Arcicella</taxon>
    </lineage>
</organism>
<evidence type="ECO:0000259" key="3">
    <source>
        <dbReference type="PROSITE" id="PS50102"/>
    </source>
</evidence>
<keyword evidence="5" id="KW-1185">Reference proteome</keyword>
<dbReference type="PROSITE" id="PS50102">
    <property type="entry name" value="RRM"/>
    <property type="match status" value="1"/>
</dbReference>
<dbReference type="AlphaFoldDB" id="A0A841ELX4"/>
<dbReference type="EMBL" id="JACHKT010000018">
    <property type="protein sequence ID" value="MBB6003936.1"/>
    <property type="molecule type" value="Genomic_DNA"/>
</dbReference>
<dbReference type="PANTHER" id="PTHR48025">
    <property type="entry name" value="OS02G0815200 PROTEIN"/>
    <property type="match status" value="1"/>
</dbReference>
<proteinExistence type="predicted"/>
<dbReference type="PANTHER" id="PTHR48025:SF1">
    <property type="entry name" value="RRM DOMAIN-CONTAINING PROTEIN"/>
    <property type="match status" value="1"/>
</dbReference>
<dbReference type="SMART" id="SM00360">
    <property type="entry name" value="RRM"/>
    <property type="match status" value="1"/>
</dbReference>
<dbReference type="InterPro" id="IPR000504">
    <property type="entry name" value="RRM_dom"/>
</dbReference>
<protein>
    <submittedName>
        <fullName evidence="4">RNA recognition motif-containing protein</fullName>
    </submittedName>
</protein>
<dbReference type="Pfam" id="PF00076">
    <property type="entry name" value="RRM_1"/>
    <property type="match status" value="1"/>
</dbReference>
<dbReference type="Proteomes" id="UP000524404">
    <property type="component" value="Unassembled WGS sequence"/>
</dbReference>
<feature type="compositionally biased region" description="Basic and acidic residues" evidence="2">
    <location>
        <begin position="95"/>
        <end position="104"/>
    </location>
</feature>
<dbReference type="GO" id="GO:0003723">
    <property type="term" value="F:RNA binding"/>
    <property type="evidence" value="ECO:0007669"/>
    <property type="project" value="UniProtKB-KW"/>
</dbReference>
<dbReference type="RefSeq" id="WP_184134649.1">
    <property type="nucleotide sequence ID" value="NZ_JACHKT010000018.1"/>
</dbReference>
<reference evidence="4 5" key="1">
    <citation type="submission" date="2020-08" db="EMBL/GenBank/DDBJ databases">
        <title>Functional genomics of gut bacteria from endangered species of beetles.</title>
        <authorList>
            <person name="Carlos-Shanley C."/>
        </authorList>
    </citation>
    <scope>NUCLEOTIDE SEQUENCE [LARGE SCALE GENOMIC DNA]</scope>
    <source>
        <strain evidence="4 5">S00070</strain>
    </source>
</reference>
<comment type="caution">
    <text evidence="4">The sequence shown here is derived from an EMBL/GenBank/DDBJ whole genome shotgun (WGS) entry which is preliminary data.</text>
</comment>
<dbReference type="InterPro" id="IPR012677">
    <property type="entry name" value="Nucleotide-bd_a/b_plait_sf"/>
</dbReference>
<feature type="region of interest" description="Disordered" evidence="2">
    <location>
        <begin position="78"/>
        <end position="114"/>
    </location>
</feature>